<dbReference type="SUPFAM" id="SSF52058">
    <property type="entry name" value="L domain-like"/>
    <property type="match status" value="1"/>
</dbReference>
<evidence type="ECO:0000313" key="4">
    <source>
        <dbReference type="Proteomes" id="UP001153076"/>
    </source>
</evidence>
<keyword evidence="4" id="KW-1185">Reference proteome</keyword>
<dbReference type="Proteomes" id="UP001153076">
    <property type="component" value="Unassembled WGS sequence"/>
</dbReference>
<dbReference type="OrthoDB" id="1935327at2759"/>
<evidence type="ECO:0000313" key="3">
    <source>
        <dbReference type="EMBL" id="KAJ8449736.1"/>
    </source>
</evidence>
<accession>A0A9Q1KVT8</accession>
<gene>
    <name evidence="3" type="ORF">Cgig2_001392</name>
</gene>
<dbReference type="EMBL" id="JAKOGI010000019">
    <property type="protein sequence ID" value="KAJ8449736.1"/>
    <property type="molecule type" value="Genomic_DNA"/>
</dbReference>
<dbReference type="InterPro" id="IPR056789">
    <property type="entry name" value="LRR_R13L1-DRL21"/>
</dbReference>
<protein>
    <recommendedName>
        <fullName evidence="5">Rx N-terminal domain-containing protein</fullName>
    </recommendedName>
</protein>
<dbReference type="PANTHER" id="PTHR47186:SF24">
    <property type="entry name" value="DISEASE RESISTANCE RPP13-LIKE PROTEIN 1"/>
    <property type="match status" value="1"/>
</dbReference>
<dbReference type="Pfam" id="PF25019">
    <property type="entry name" value="LRR_R13L1-DRL21"/>
    <property type="match status" value="1"/>
</dbReference>
<dbReference type="Pfam" id="PF23559">
    <property type="entry name" value="WHD_DRP"/>
    <property type="match status" value="1"/>
</dbReference>
<comment type="caution">
    <text evidence="3">The sequence shown here is derived from an EMBL/GenBank/DDBJ whole genome shotgun (WGS) entry which is preliminary data.</text>
</comment>
<organism evidence="3 4">
    <name type="scientific">Carnegiea gigantea</name>
    <dbReference type="NCBI Taxonomy" id="171969"/>
    <lineage>
        <taxon>Eukaryota</taxon>
        <taxon>Viridiplantae</taxon>
        <taxon>Streptophyta</taxon>
        <taxon>Embryophyta</taxon>
        <taxon>Tracheophyta</taxon>
        <taxon>Spermatophyta</taxon>
        <taxon>Magnoliopsida</taxon>
        <taxon>eudicotyledons</taxon>
        <taxon>Gunneridae</taxon>
        <taxon>Pentapetalae</taxon>
        <taxon>Caryophyllales</taxon>
        <taxon>Cactineae</taxon>
        <taxon>Cactaceae</taxon>
        <taxon>Cactoideae</taxon>
        <taxon>Echinocereeae</taxon>
        <taxon>Carnegiea</taxon>
    </lineage>
</organism>
<dbReference type="InterPro" id="IPR058922">
    <property type="entry name" value="WHD_DRP"/>
</dbReference>
<name>A0A9Q1KVT8_9CARY</name>
<evidence type="ECO:0008006" key="5">
    <source>
        <dbReference type="Google" id="ProtNLM"/>
    </source>
</evidence>
<dbReference type="AlphaFoldDB" id="A0A9Q1KVT8"/>
<reference evidence="3" key="1">
    <citation type="submission" date="2022-04" db="EMBL/GenBank/DDBJ databases">
        <title>Carnegiea gigantea Genome sequencing and assembly v2.</title>
        <authorList>
            <person name="Copetti D."/>
            <person name="Sanderson M.J."/>
            <person name="Burquez A."/>
            <person name="Wojciechowski M.F."/>
        </authorList>
    </citation>
    <scope>NUCLEOTIDE SEQUENCE</scope>
    <source>
        <strain evidence="3">SGP5-SGP5p</strain>
        <tissue evidence="3">Aerial part</tissue>
    </source>
</reference>
<proteinExistence type="predicted"/>
<dbReference type="InterPro" id="IPR032675">
    <property type="entry name" value="LRR_dom_sf"/>
</dbReference>
<evidence type="ECO:0000259" key="2">
    <source>
        <dbReference type="Pfam" id="PF25019"/>
    </source>
</evidence>
<feature type="domain" description="Disease resistance protein winged helix" evidence="1">
    <location>
        <begin position="123"/>
        <end position="165"/>
    </location>
</feature>
<dbReference type="Gene3D" id="3.80.10.10">
    <property type="entry name" value="Ribonuclease Inhibitor"/>
    <property type="match status" value="1"/>
</dbReference>
<feature type="domain" description="R13L1/DRL21-like LRR repeat region" evidence="2">
    <location>
        <begin position="291"/>
        <end position="388"/>
    </location>
</feature>
<dbReference type="PANTHER" id="PTHR47186">
    <property type="entry name" value="LEUCINE-RICH REPEAT-CONTAINING PROTEIN 57"/>
    <property type="match status" value="1"/>
</dbReference>
<evidence type="ECO:0000259" key="1">
    <source>
        <dbReference type="Pfam" id="PF23559"/>
    </source>
</evidence>
<sequence>MLAAVDAEEKQASDPAVRKWLDDLKQCLNQTEEIANEITTKALKLGLPSQPGPSGSGSSSFQDATMMKIKRVNRMLQTMLNQKNDMGLGHEHKWDQCQEHVRSIKDLVGRVRECFDCLAYCSLFPKEYELEGDTLIQLWMAAGLIQEEPMEDIATAYLRAFTQRDDIISSSRVNYGAGKRWYKVMKFRHSKRLQGISRLRLVTMDDCDIDPSTISKTDSPCHVNVQGSPTNYTLQVLGRCPQIRAVLLLQGHMSNIDCLPYDFFISLEFLQALDLSGTKLLELPSSIGDASPDEAKEANLSHKQRLTNLELRWTAEDDAEEEAIEHLQPHTNLQDLRIICYGGSKFPSWISNQCFDALVRITLFRCENCRVLPSLGQLPGLEVLSLIELLGVKIIDFHFGRDASSIEGENFVAFPNLQKLTIKSMVSLKEWRDMGEDDFPRLTNLRIKDCPELVGLCRLSNFHTLQRLEINSCSNLWDFPGDLPASIKKVVIGKCPLLSIRCLEQDEKGWQKTEGSPAVMMYQRDED</sequence>